<comment type="caution">
    <text evidence="1">The sequence shown here is derived from an EMBL/GenBank/DDBJ whole genome shotgun (WGS) entry which is preliminary data.</text>
</comment>
<proteinExistence type="predicted"/>
<protein>
    <submittedName>
        <fullName evidence="1">Tether containing UBX domain for GLUT4</fullName>
    </submittedName>
</protein>
<accession>A0A2K3KQP9</accession>
<organism evidence="1 2">
    <name type="scientific">Trifolium pratense</name>
    <name type="common">Red clover</name>
    <dbReference type="NCBI Taxonomy" id="57577"/>
    <lineage>
        <taxon>Eukaryota</taxon>
        <taxon>Viridiplantae</taxon>
        <taxon>Streptophyta</taxon>
        <taxon>Embryophyta</taxon>
        <taxon>Tracheophyta</taxon>
        <taxon>Spermatophyta</taxon>
        <taxon>Magnoliopsida</taxon>
        <taxon>eudicotyledons</taxon>
        <taxon>Gunneridae</taxon>
        <taxon>Pentapetalae</taxon>
        <taxon>rosids</taxon>
        <taxon>fabids</taxon>
        <taxon>Fabales</taxon>
        <taxon>Fabaceae</taxon>
        <taxon>Papilionoideae</taxon>
        <taxon>50 kb inversion clade</taxon>
        <taxon>NPAAA clade</taxon>
        <taxon>Hologalegina</taxon>
        <taxon>IRL clade</taxon>
        <taxon>Trifolieae</taxon>
        <taxon>Trifolium</taxon>
    </lineage>
</organism>
<reference evidence="1 2" key="2">
    <citation type="journal article" date="2017" name="Front. Plant Sci.">
        <title>Gene Classification and Mining of Molecular Markers Useful in Red Clover (Trifolium pratense) Breeding.</title>
        <authorList>
            <person name="Istvanek J."/>
            <person name="Dluhosova J."/>
            <person name="Dluhos P."/>
            <person name="Patkova L."/>
            <person name="Nedelnik J."/>
            <person name="Repkova J."/>
        </authorList>
    </citation>
    <scope>NUCLEOTIDE SEQUENCE [LARGE SCALE GENOMIC DNA]</scope>
    <source>
        <strain evidence="2">cv. Tatra</strain>
        <tissue evidence="1">Young leaves</tissue>
    </source>
</reference>
<reference evidence="1 2" key="1">
    <citation type="journal article" date="2014" name="Am. J. Bot.">
        <title>Genome assembly and annotation for red clover (Trifolium pratense; Fabaceae).</title>
        <authorList>
            <person name="Istvanek J."/>
            <person name="Jaros M."/>
            <person name="Krenek A."/>
            <person name="Repkova J."/>
        </authorList>
    </citation>
    <scope>NUCLEOTIDE SEQUENCE [LARGE SCALE GENOMIC DNA]</scope>
    <source>
        <strain evidence="2">cv. Tatra</strain>
        <tissue evidence="1">Young leaves</tissue>
    </source>
</reference>
<dbReference type="AlphaFoldDB" id="A0A2K3KQP9"/>
<evidence type="ECO:0000313" key="1">
    <source>
        <dbReference type="EMBL" id="PNX68617.1"/>
    </source>
</evidence>
<feature type="non-terminal residue" evidence="1">
    <location>
        <position position="75"/>
    </location>
</feature>
<gene>
    <name evidence="1" type="ORF">L195_g056268</name>
</gene>
<evidence type="ECO:0000313" key="2">
    <source>
        <dbReference type="Proteomes" id="UP000236291"/>
    </source>
</evidence>
<dbReference type="EMBL" id="ASHM01105935">
    <property type="protein sequence ID" value="PNX68617.1"/>
    <property type="molecule type" value="Genomic_DNA"/>
</dbReference>
<sequence>MLQQALFGCGVIESAQHVFLFCSTVGSLWPLVSSWIDSSLVTAQTISNHFFQFSSSTGVSRARRSFMLLIWLACV</sequence>
<name>A0A2K3KQP9_TRIPR</name>
<dbReference type="Proteomes" id="UP000236291">
    <property type="component" value="Unassembled WGS sequence"/>
</dbReference>